<dbReference type="CDD" id="cd01042">
    <property type="entry name" value="DMQH"/>
    <property type="match status" value="1"/>
</dbReference>
<evidence type="ECO:0000256" key="7">
    <source>
        <dbReference type="ARBA" id="ARBA00023136"/>
    </source>
</evidence>
<keyword evidence="5 8" id="KW-0408">Iron</keyword>
<evidence type="ECO:0000256" key="5">
    <source>
        <dbReference type="ARBA" id="ARBA00023004"/>
    </source>
</evidence>
<dbReference type="HAMAP" id="MF_01658">
    <property type="entry name" value="COQ7"/>
    <property type="match status" value="1"/>
</dbReference>
<accession>A0ABV2EF74</accession>
<dbReference type="InterPro" id="IPR011566">
    <property type="entry name" value="Ubq_synth_Coq7"/>
</dbReference>
<comment type="caution">
    <text evidence="9">The sequence shown here is derived from an EMBL/GenBank/DDBJ whole genome shotgun (WGS) entry which is preliminary data.</text>
</comment>
<comment type="function">
    <text evidence="8">Catalyzes the hydroxylation of 2-nonaprenyl-3-methyl-6-methoxy-1,4-benzoquinol during ubiquinone biosynthesis.</text>
</comment>
<keyword evidence="9" id="KW-0830">Ubiquinone</keyword>
<feature type="binding site" evidence="8">
    <location>
        <position position="149"/>
    </location>
    <ligand>
        <name>Fe cation</name>
        <dbReference type="ChEBI" id="CHEBI:24875"/>
        <label>2</label>
    </ligand>
</feature>
<feature type="binding site" evidence="8">
    <location>
        <position position="28"/>
    </location>
    <ligand>
        <name>Fe cation</name>
        <dbReference type="ChEBI" id="CHEBI:24875"/>
        <label>1</label>
    </ligand>
</feature>
<feature type="binding site" evidence="8">
    <location>
        <position position="62"/>
    </location>
    <ligand>
        <name>Fe cation</name>
        <dbReference type="ChEBI" id="CHEBI:24875"/>
        <label>1</label>
    </ligand>
</feature>
<keyword evidence="2 8" id="KW-0831">Ubiquinone biosynthesis</keyword>
<comment type="subcellular location">
    <subcellularLocation>
        <location evidence="8">Cell membrane</location>
        <topology evidence="8">Peripheral membrane protein</topology>
    </subcellularLocation>
</comment>
<comment type="cofactor">
    <cofactor evidence="8">
        <name>Fe cation</name>
        <dbReference type="ChEBI" id="CHEBI:24875"/>
    </cofactor>
    <text evidence="8">Binds 2 iron ions per subunit.</text>
</comment>
<evidence type="ECO:0000256" key="4">
    <source>
        <dbReference type="ARBA" id="ARBA00023002"/>
    </source>
</evidence>
<comment type="similarity">
    <text evidence="8">Belongs to the COQ7 family.</text>
</comment>
<dbReference type="PANTHER" id="PTHR11237:SF4">
    <property type="entry name" value="5-DEMETHOXYUBIQUINONE HYDROXYLASE, MITOCHONDRIAL"/>
    <property type="match status" value="1"/>
</dbReference>
<feature type="binding site" evidence="8">
    <location>
        <position position="65"/>
    </location>
    <ligand>
        <name>Fe cation</name>
        <dbReference type="ChEBI" id="CHEBI:24875"/>
        <label>1</label>
    </ligand>
</feature>
<feature type="binding site" evidence="8">
    <location>
        <position position="146"/>
    </location>
    <ligand>
        <name>Fe cation</name>
        <dbReference type="ChEBI" id="CHEBI:24875"/>
        <label>2</label>
    </ligand>
</feature>
<dbReference type="SUPFAM" id="SSF47240">
    <property type="entry name" value="Ferritin-like"/>
    <property type="match status" value="1"/>
</dbReference>
<keyword evidence="4 8" id="KW-0560">Oxidoreductase</keyword>
<feature type="binding site" evidence="8">
    <location>
        <position position="114"/>
    </location>
    <ligand>
        <name>Fe cation</name>
        <dbReference type="ChEBI" id="CHEBI:24875"/>
        <label>2</label>
    </ligand>
</feature>
<sequence length="185" mass="19869">MSQKLPRPGVGAMSGRLAEILRVDHAGELGAVHIYRGQRAVLGAASGKQKITGELEEMEGHEALHLDRFDKLLNQHQVRPTAMAPFWRVAGFALGAGTALLGEKAAHACTEAVEDVIEKHYAGQIAELESREPELAAELSKFRDEEIGHRDHALAAGAREAPGYPVLAAVIRAGCRAAIKISEKL</sequence>
<dbReference type="PANTHER" id="PTHR11237">
    <property type="entry name" value="COENZYME Q10 BIOSYNTHESIS PROTEIN 7"/>
    <property type="match status" value="1"/>
</dbReference>
<evidence type="ECO:0000256" key="1">
    <source>
        <dbReference type="ARBA" id="ARBA00004749"/>
    </source>
</evidence>
<feature type="binding site" evidence="8">
    <location>
        <position position="146"/>
    </location>
    <ligand>
        <name>Fe cation</name>
        <dbReference type="ChEBI" id="CHEBI:24875"/>
        <label>1</label>
    </ligand>
</feature>
<gene>
    <name evidence="8" type="primary">coq7</name>
    <name evidence="9" type="ORF">ABID41_000769</name>
</gene>
<name>A0ABV2EF74_9CAUL</name>
<evidence type="ECO:0000256" key="3">
    <source>
        <dbReference type="ARBA" id="ARBA00022723"/>
    </source>
</evidence>
<comment type="pathway">
    <text evidence="1 8">Cofactor biosynthesis; ubiquinone biosynthesis.</text>
</comment>
<keyword evidence="8" id="KW-1003">Cell membrane</keyword>
<evidence type="ECO:0000256" key="2">
    <source>
        <dbReference type="ARBA" id="ARBA00022688"/>
    </source>
</evidence>
<dbReference type="InterPro" id="IPR009078">
    <property type="entry name" value="Ferritin-like_SF"/>
</dbReference>
<evidence type="ECO:0000256" key="8">
    <source>
        <dbReference type="HAMAP-Rule" id="MF_01658"/>
    </source>
</evidence>
<organism evidence="9 10">
    <name type="scientific">Phenylobacterium koreense</name>
    <dbReference type="NCBI Taxonomy" id="266125"/>
    <lineage>
        <taxon>Bacteria</taxon>
        <taxon>Pseudomonadati</taxon>
        <taxon>Pseudomonadota</taxon>
        <taxon>Alphaproteobacteria</taxon>
        <taxon>Caulobacterales</taxon>
        <taxon>Caulobacteraceae</taxon>
        <taxon>Phenylobacterium</taxon>
    </lineage>
</organism>
<feature type="binding site" evidence="8">
    <location>
        <position position="62"/>
    </location>
    <ligand>
        <name>Fe cation</name>
        <dbReference type="ChEBI" id="CHEBI:24875"/>
        <label>2</label>
    </ligand>
</feature>
<keyword evidence="10" id="KW-1185">Reference proteome</keyword>
<dbReference type="RefSeq" id="WP_354297199.1">
    <property type="nucleotide sequence ID" value="NZ_JBEPLU010000001.1"/>
</dbReference>
<keyword evidence="7 8" id="KW-0472">Membrane</keyword>
<protein>
    <recommendedName>
        <fullName evidence="8">3-demethoxyubiquinol 3-hydroxylase</fullName>
        <shortName evidence="8">DMQ hydroxylase</shortName>
        <ecNumber evidence="8">1.14.99.60</ecNumber>
    </recommendedName>
    <alternativeName>
        <fullName evidence="8">2-nonaprenyl-3-methyl-6-methoxy-1,4-benzoquinol hydroxylase</fullName>
    </alternativeName>
</protein>
<dbReference type="Proteomes" id="UP001549110">
    <property type="component" value="Unassembled WGS sequence"/>
</dbReference>
<reference evidence="9 10" key="1">
    <citation type="submission" date="2024-06" db="EMBL/GenBank/DDBJ databases">
        <title>Genomic Encyclopedia of Type Strains, Phase IV (KMG-IV): sequencing the most valuable type-strain genomes for metagenomic binning, comparative biology and taxonomic classification.</title>
        <authorList>
            <person name="Goeker M."/>
        </authorList>
    </citation>
    <scope>NUCLEOTIDE SEQUENCE [LARGE SCALE GENOMIC DNA]</scope>
    <source>
        <strain evidence="9 10">DSM 17809</strain>
    </source>
</reference>
<evidence type="ECO:0000313" key="10">
    <source>
        <dbReference type="Proteomes" id="UP001549110"/>
    </source>
</evidence>
<dbReference type="EMBL" id="JBEPLU010000001">
    <property type="protein sequence ID" value="MET3525674.1"/>
    <property type="molecule type" value="Genomic_DNA"/>
</dbReference>
<dbReference type="EC" id="1.14.99.60" evidence="8"/>
<dbReference type="GO" id="GO:0004497">
    <property type="term" value="F:monooxygenase activity"/>
    <property type="evidence" value="ECO:0007669"/>
    <property type="project" value="UniProtKB-KW"/>
</dbReference>
<dbReference type="Pfam" id="PF03232">
    <property type="entry name" value="COQ7"/>
    <property type="match status" value="1"/>
</dbReference>
<keyword evidence="3 8" id="KW-0479">Metal-binding</keyword>
<evidence type="ECO:0000256" key="6">
    <source>
        <dbReference type="ARBA" id="ARBA00023033"/>
    </source>
</evidence>
<proteinExistence type="inferred from homology"/>
<evidence type="ECO:0000313" key="9">
    <source>
        <dbReference type="EMBL" id="MET3525674.1"/>
    </source>
</evidence>
<keyword evidence="6 8" id="KW-0503">Monooxygenase</keyword>
<comment type="catalytic activity">
    <reaction evidence="8">
        <text>a 5-methoxy-2-methyl-3-(all-trans-polyprenyl)benzene-1,4-diol + AH2 + O2 = a 3-demethylubiquinol + A + H2O</text>
        <dbReference type="Rhea" id="RHEA:50908"/>
        <dbReference type="Rhea" id="RHEA-COMP:10859"/>
        <dbReference type="Rhea" id="RHEA-COMP:10914"/>
        <dbReference type="ChEBI" id="CHEBI:13193"/>
        <dbReference type="ChEBI" id="CHEBI:15377"/>
        <dbReference type="ChEBI" id="CHEBI:15379"/>
        <dbReference type="ChEBI" id="CHEBI:17499"/>
        <dbReference type="ChEBI" id="CHEBI:84167"/>
        <dbReference type="ChEBI" id="CHEBI:84422"/>
        <dbReference type="EC" id="1.14.99.60"/>
    </reaction>
</comment>